<sequence>MAPLDPDVTARTNTIPLATFSGQVLLVACLATNILLTIRRAARALPPPSSTRAQEPVRRRNVAVFSVLALLSLASVTTFAVAWRVLSYFDWAEKGNHETPGSLWTGWYGTGDEGVSRWRLGDWVRDIDLAREADGLAVNSPEGFLYTSQQFVGLVAASIFMGVEGRKRTLPALAIASFVALSTIGSLGFALNLFFIAMLFTPVALHSDGPLARDTLFTPKSAVYGVPIVASFLLLHSLPWFLARGSDITLMRFGYFAIPPFLAFAPQIIPTSWGHEHTTKASAHRSYRITFYILGVTSLLLHWKLGVTSLSNDTPSEQASAYDLLTNAVGKQDNSNRFVTALSNTVQKLKFVSRHPAISVTASDVLLTSISLCIWAFLRNLDVDDVLENSFLSFLASSKAEKHVAFEDKVEKVEDKAPPAGSPVKRGRGRPRKNGALTNSTRTASASSASSLRRSTRRKTRVDFESDMEDSYEPSEQAATEVKQIESDGSMTSEGVVQGGESAALALFLALIGGLGQLGAGVLGAEVTGTASSGV</sequence>
<proteinExistence type="predicted"/>
<comment type="caution">
    <text evidence="1">The sequence shown here is derived from an EMBL/GenBank/DDBJ whole genome shotgun (WGS) entry which is preliminary data.</text>
</comment>
<organism evidence="1 2">
    <name type="scientific">Lindgomyces ingoldianus</name>
    <dbReference type="NCBI Taxonomy" id="673940"/>
    <lineage>
        <taxon>Eukaryota</taxon>
        <taxon>Fungi</taxon>
        <taxon>Dikarya</taxon>
        <taxon>Ascomycota</taxon>
        <taxon>Pezizomycotina</taxon>
        <taxon>Dothideomycetes</taxon>
        <taxon>Pleosporomycetidae</taxon>
        <taxon>Pleosporales</taxon>
        <taxon>Lindgomycetaceae</taxon>
        <taxon>Lindgomyces</taxon>
    </lineage>
</organism>
<reference evidence="1" key="1">
    <citation type="journal article" date="2020" name="Stud. Mycol.">
        <title>101 Dothideomycetes genomes: a test case for predicting lifestyles and emergence of pathogens.</title>
        <authorList>
            <person name="Haridas S."/>
            <person name="Albert R."/>
            <person name="Binder M."/>
            <person name="Bloem J."/>
            <person name="Labutti K."/>
            <person name="Salamov A."/>
            <person name="Andreopoulos B."/>
            <person name="Baker S."/>
            <person name="Barry K."/>
            <person name="Bills G."/>
            <person name="Bluhm B."/>
            <person name="Cannon C."/>
            <person name="Castanera R."/>
            <person name="Culley D."/>
            <person name="Daum C."/>
            <person name="Ezra D."/>
            <person name="Gonzalez J."/>
            <person name="Henrissat B."/>
            <person name="Kuo A."/>
            <person name="Liang C."/>
            <person name="Lipzen A."/>
            <person name="Lutzoni F."/>
            <person name="Magnuson J."/>
            <person name="Mondo S."/>
            <person name="Nolan M."/>
            <person name="Ohm R."/>
            <person name="Pangilinan J."/>
            <person name="Park H.-J."/>
            <person name="Ramirez L."/>
            <person name="Alfaro M."/>
            <person name="Sun H."/>
            <person name="Tritt A."/>
            <person name="Yoshinaga Y."/>
            <person name="Zwiers L.-H."/>
            <person name="Turgeon B."/>
            <person name="Goodwin S."/>
            <person name="Spatafora J."/>
            <person name="Crous P."/>
            <person name="Grigoriev I."/>
        </authorList>
    </citation>
    <scope>NUCLEOTIDE SEQUENCE</scope>
    <source>
        <strain evidence="1">ATCC 200398</strain>
    </source>
</reference>
<evidence type="ECO:0000313" key="1">
    <source>
        <dbReference type="EMBL" id="KAF2466425.1"/>
    </source>
</evidence>
<keyword evidence="2" id="KW-1185">Reference proteome</keyword>
<dbReference type="Proteomes" id="UP000799755">
    <property type="component" value="Unassembled WGS sequence"/>
</dbReference>
<gene>
    <name evidence="1" type="ORF">BDR25DRAFT_237538</name>
</gene>
<protein>
    <submittedName>
        <fullName evidence="1">Uncharacterized protein</fullName>
    </submittedName>
</protein>
<evidence type="ECO:0000313" key="2">
    <source>
        <dbReference type="Proteomes" id="UP000799755"/>
    </source>
</evidence>
<accession>A0ACB6QHS0</accession>
<name>A0ACB6QHS0_9PLEO</name>
<dbReference type="EMBL" id="MU003525">
    <property type="protein sequence ID" value="KAF2466425.1"/>
    <property type="molecule type" value="Genomic_DNA"/>
</dbReference>